<dbReference type="SUPFAM" id="SSF56601">
    <property type="entry name" value="beta-lactamase/transpeptidase-like"/>
    <property type="match status" value="1"/>
</dbReference>
<keyword evidence="6" id="KW-1185">Reference proteome</keyword>
<dbReference type="InterPro" id="IPR001466">
    <property type="entry name" value="Beta-lactam-related"/>
</dbReference>
<protein>
    <submittedName>
        <fullName evidence="5">CubicO group peptidase (Beta-lactamase class C family)</fullName>
    </submittedName>
</protein>
<gene>
    <name evidence="5" type="ORF">FB550_10635</name>
</gene>
<comment type="subcellular location">
    <subcellularLocation>
        <location evidence="1">Membrane</location>
    </subcellularLocation>
</comment>
<name>A0A561DCB2_9BACI</name>
<dbReference type="AlphaFoldDB" id="A0A561DCB2"/>
<dbReference type="InterPro" id="IPR050491">
    <property type="entry name" value="AmpC-like"/>
</dbReference>
<proteinExistence type="predicted"/>
<comment type="caution">
    <text evidence="5">The sequence shown here is derived from an EMBL/GenBank/DDBJ whole genome shotgun (WGS) entry which is preliminary data.</text>
</comment>
<keyword evidence="2" id="KW-0472">Membrane</keyword>
<dbReference type="Gene3D" id="3.40.710.10">
    <property type="entry name" value="DD-peptidase/beta-lactamase superfamily"/>
    <property type="match status" value="1"/>
</dbReference>
<evidence type="ECO:0000259" key="4">
    <source>
        <dbReference type="Pfam" id="PF00144"/>
    </source>
</evidence>
<dbReference type="Proteomes" id="UP000319671">
    <property type="component" value="Unassembled WGS sequence"/>
</dbReference>
<dbReference type="RefSeq" id="WP_144565491.1">
    <property type="nucleotide sequence ID" value="NZ_VIVN01000006.1"/>
</dbReference>
<evidence type="ECO:0000256" key="1">
    <source>
        <dbReference type="ARBA" id="ARBA00004370"/>
    </source>
</evidence>
<organism evidence="5 6">
    <name type="scientific">Neobacillus bataviensis</name>
    <dbReference type="NCBI Taxonomy" id="220685"/>
    <lineage>
        <taxon>Bacteria</taxon>
        <taxon>Bacillati</taxon>
        <taxon>Bacillota</taxon>
        <taxon>Bacilli</taxon>
        <taxon>Bacillales</taxon>
        <taxon>Bacillaceae</taxon>
        <taxon>Neobacillus</taxon>
    </lineage>
</organism>
<evidence type="ECO:0000256" key="2">
    <source>
        <dbReference type="ARBA" id="ARBA00023136"/>
    </source>
</evidence>
<dbReference type="GO" id="GO:0016020">
    <property type="term" value="C:membrane"/>
    <property type="evidence" value="ECO:0007669"/>
    <property type="project" value="UniProtKB-SubCell"/>
</dbReference>
<dbReference type="InterPro" id="IPR012338">
    <property type="entry name" value="Beta-lactam/transpept-like"/>
</dbReference>
<dbReference type="PANTHER" id="PTHR46825:SF11">
    <property type="entry name" value="PENICILLIN-BINDING PROTEIN 4"/>
    <property type="match status" value="1"/>
</dbReference>
<dbReference type="EMBL" id="VIVN01000006">
    <property type="protein sequence ID" value="TWE00983.1"/>
    <property type="molecule type" value="Genomic_DNA"/>
</dbReference>
<reference evidence="5 6" key="1">
    <citation type="submission" date="2019-06" db="EMBL/GenBank/DDBJ databases">
        <title>Sorghum-associated microbial communities from plants grown in Nebraska, USA.</title>
        <authorList>
            <person name="Schachtman D."/>
        </authorList>
    </citation>
    <scope>NUCLEOTIDE SEQUENCE [LARGE SCALE GENOMIC DNA]</scope>
    <source>
        <strain evidence="5 6">2482</strain>
    </source>
</reference>
<dbReference type="PANTHER" id="PTHR46825">
    <property type="entry name" value="D-ALANYL-D-ALANINE-CARBOXYPEPTIDASE/ENDOPEPTIDASE AMPH"/>
    <property type="match status" value="1"/>
</dbReference>
<sequence>MKFKYLVITLFLIAQSCSVSSKIGVRNTGAQTQKVQEKIQAYLLSKHVNGSIAVVKKNKVIFNEGIGLANRATGRMNLPSTTFPIGSVTKVIVAACILQLQEKGKLSTEDSISTFIPNFPNGSRIKLIQLLNHTSGIEENLFFHGKSKDMLKGISVKFPAGKKWDYNDINYFVLGLVVEKASGESLHNYIQKNIFDKASMQHSGFMTQNRPVPYNSKGYIKTGDYAMPVNILNLSKLFGCGDIYSTALDLCLFDEALLSGKLLSKRSLQEMLTPGSRSKYGEGVYIYDNQVFSRGVVGGWETLHVFFKDQTIMAILLNVRDKNINIHQLSSDIKKIIH</sequence>
<dbReference type="PROSITE" id="PS51257">
    <property type="entry name" value="PROKAR_LIPOPROTEIN"/>
    <property type="match status" value="1"/>
</dbReference>
<feature type="signal peptide" evidence="3">
    <location>
        <begin position="1"/>
        <end position="21"/>
    </location>
</feature>
<feature type="chain" id="PRO_5021796907" evidence="3">
    <location>
        <begin position="22"/>
        <end position="338"/>
    </location>
</feature>
<keyword evidence="3" id="KW-0732">Signal</keyword>
<evidence type="ECO:0000313" key="6">
    <source>
        <dbReference type="Proteomes" id="UP000319671"/>
    </source>
</evidence>
<evidence type="ECO:0000313" key="5">
    <source>
        <dbReference type="EMBL" id="TWE00983.1"/>
    </source>
</evidence>
<dbReference type="Pfam" id="PF00144">
    <property type="entry name" value="Beta-lactamase"/>
    <property type="match status" value="1"/>
</dbReference>
<evidence type="ECO:0000256" key="3">
    <source>
        <dbReference type="SAM" id="SignalP"/>
    </source>
</evidence>
<feature type="domain" description="Beta-lactamase-related" evidence="4">
    <location>
        <begin position="49"/>
        <end position="318"/>
    </location>
</feature>
<accession>A0A561DCB2</accession>